<dbReference type="InterPro" id="IPR013096">
    <property type="entry name" value="Cupin_2"/>
</dbReference>
<protein>
    <recommendedName>
        <fullName evidence="2">HTH cro/C1-type domain-containing protein</fullName>
    </recommendedName>
</protein>
<dbReference type="PANTHER" id="PTHR46797:SF1">
    <property type="entry name" value="METHYLPHOSPHONATE SYNTHASE"/>
    <property type="match status" value="1"/>
</dbReference>
<dbReference type="KEGG" id="blau:DQQ01_11915"/>
<dbReference type="EMBL" id="CP030280">
    <property type="protein sequence ID" value="AWY98732.1"/>
    <property type="molecule type" value="Genomic_DNA"/>
</dbReference>
<sequence length="182" mass="21133">MKELDLSGIGEKISKIRKEKGLTLKDMVEYTGLSAGYLSNLETGKTSPTLENLHMVTSSLGIDLIELLTSEGRKKQVLRAEEVRIHRYEDYNMEVRLIDFGYDAQIYEVLTIWPGEIRLGPLSRHLYSETCTVLEGELSLELEEKIYKLHKFDSVYIPEKTAHRIWNDSDEKVVTYWVYQKK</sequence>
<dbReference type="RefSeq" id="WP_111920218.1">
    <property type="nucleotide sequence ID" value="NZ_CAUWHR010000008.1"/>
</dbReference>
<dbReference type="SUPFAM" id="SSF51182">
    <property type="entry name" value="RmlC-like cupins"/>
    <property type="match status" value="1"/>
</dbReference>
<accession>A0A2Z4UCH7</accession>
<dbReference type="Pfam" id="PF07883">
    <property type="entry name" value="Cupin_2"/>
    <property type="match status" value="1"/>
</dbReference>
<dbReference type="SMART" id="SM00530">
    <property type="entry name" value="HTH_XRE"/>
    <property type="match status" value="1"/>
</dbReference>
<evidence type="ECO:0000259" key="2">
    <source>
        <dbReference type="PROSITE" id="PS50943"/>
    </source>
</evidence>
<dbReference type="OrthoDB" id="1647070at2"/>
<gene>
    <name evidence="3" type="ORF">DQQ01_11915</name>
</gene>
<dbReference type="InterPro" id="IPR010982">
    <property type="entry name" value="Lambda_DNA-bd_dom_sf"/>
</dbReference>
<dbReference type="PROSITE" id="PS50943">
    <property type="entry name" value="HTH_CROC1"/>
    <property type="match status" value="1"/>
</dbReference>
<dbReference type="InterPro" id="IPR001387">
    <property type="entry name" value="Cro/C1-type_HTH"/>
</dbReference>
<dbReference type="Pfam" id="PF01381">
    <property type="entry name" value="HTH_3"/>
    <property type="match status" value="1"/>
</dbReference>
<evidence type="ECO:0000313" key="3">
    <source>
        <dbReference type="EMBL" id="AWY98732.1"/>
    </source>
</evidence>
<dbReference type="Gene3D" id="2.60.120.10">
    <property type="entry name" value="Jelly Rolls"/>
    <property type="match status" value="1"/>
</dbReference>
<dbReference type="AlphaFoldDB" id="A0A2Z4UCH7"/>
<evidence type="ECO:0000256" key="1">
    <source>
        <dbReference type="ARBA" id="ARBA00023125"/>
    </source>
</evidence>
<feature type="domain" description="HTH cro/C1-type" evidence="2">
    <location>
        <begin position="13"/>
        <end position="67"/>
    </location>
</feature>
<proteinExistence type="predicted"/>
<dbReference type="GO" id="GO:0003700">
    <property type="term" value="F:DNA-binding transcription factor activity"/>
    <property type="evidence" value="ECO:0007669"/>
    <property type="project" value="TreeGrafter"/>
</dbReference>
<dbReference type="Gene3D" id="1.10.260.40">
    <property type="entry name" value="lambda repressor-like DNA-binding domains"/>
    <property type="match status" value="1"/>
</dbReference>
<organism evidence="3 4">
    <name type="scientific">Blautia argi</name>
    <dbReference type="NCBI Taxonomy" id="1912897"/>
    <lineage>
        <taxon>Bacteria</taxon>
        <taxon>Bacillati</taxon>
        <taxon>Bacillota</taxon>
        <taxon>Clostridia</taxon>
        <taxon>Lachnospirales</taxon>
        <taxon>Lachnospiraceae</taxon>
        <taxon>Blautia</taxon>
    </lineage>
</organism>
<name>A0A2Z4UCH7_9FIRM</name>
<dbReference type="InterPro" id="IPR014710">
    <property type="entry name" value="RmlC-like_jellyroll"/>
</dbReference>
<keyword evidence="1" id="KW-0238">DNA-binding</keyword>
<dbReference type="InterPro" id="IPR050807">
    <property type="entry name" value="TransReg_Diox_bact_type"/>
</dbReference>
<keyword evidence="4" id="KW-1185">Reference proteome</keyword>
<reference evidence="4" key="1">
    <citation type="submission" date="2018-06" db="EMBL/GenBank/DDBJ databases">
        <title>Description of Blautia argi sp. nov., a new anaerobic isolated from dog feces.</title>
        <authorList>
            <person name="Chang Y.-H."/>
            <person name="Paek J."/>
            <person name="Shin Y."/>
        </authorList>
    </citation>
    <scope>NUCLEOTIDE SEQUENCE [LARGE SCALE GENOMIC DNA]</scope>
    <source>
        <strain evidence="4">KCTC 15426</strain>
    </source>
</reference>
<dbReference type="GO" id="GO:0003677">
    <property type="term" value="F:DNA binding"/>
    <property type="evidence" value="ECO:0007669"/>
    <property type="project" value="UniProtKB-KW"/>
</dbReference>
<dbReference type="SUPFAM" id="SSF47413">
    <property type="entry name" value="lambda repressor-like DNA-binding domains"/>
    <property type="match status" value="1"/>
</dbReference>
<dbReference type="PANTHER" id="PTHR46797">
    <property type="entry name" value="HTH-TYPE TRANSCRIPTIONAL REGULATOR"/>
    <property type="match status" value="1"/>
</dbReference>
<dbReference type="CDD" id="cd00093">
    <property type="entry name" value="HTH_XRE"/>
    <property type="match status" value="1"/>
</dbReference>
<dbReference type="InterPro" id="IPR011051">
    <property type="entry name" value="RmlC_Cupin_sf"/>
</dbReference>
<dbReference type="GO" id="GO:0005829">
    <property type="term" value="C:cytosol"/>
    <property type="evidence" value="ECO:0007669"/>
    <property type="project" value="TreeGrafter"/>
</dbReference>
<dbReference type="Proteomes" id="UP000250003">
    <property type="component" value="Chromosome"/>
</dbReference>
<evidence type="ECO:0000313" key="4">
    <source>
        <dbReference type="Proteomes" id="UP000250003"/>
    </source>
</evidence>